<organism evidence="1 2">
    <name type="scientific">Clostridium puniceum</name>
    <dbReference type="NCBI Taxonomy" id="29367"/>
    <lineage>
        <taxon>Bacteria</taxon>
        <taxon>Bacillati</taxon>
        <taxon>Bacillota</taxon>
        <taxon>Clostridia</taxon>
        <taxon>Eubacteriales</taxon>
        <taxon>Clostridiaceae</taxon>
        <taxon>Clostridium</taxon>
    </lineage>
</organism>
<reference evidence="1 2" key="1">
    <citation type="submission" date="2016-05" db="EMBL/GenBank/DDBJ databases">
        <title>Microbial solvent formation.</title>
        <authorList>
            <person name="Poehlein A."/>
            <person name="Montoya Solano J.D."/>
            <person name="Flitsch S."/>
            <person name="Krabben P."/>
            <person name="Duerre P."/>
            <person name="Daniel R."/>
        </authorList>
    </citation>
    <scope>NUCLEOTIDE SEQUENCE [LARGE SCALE GENOMIC DNA]</scope>
    <source>
        <strain evidence="1 2">DSM 2619</strain>
    </source>
</reference>
<dbReference type="AlphaFoldDB" id="A0A1S8THA5"/>
<evidence type="ECO:0000313" key="1">
    <source>
        <dbReference type="EMBL" id="OOM77163.1"/>
    </source>
</evidence>
<proteinExistence type="predicted"/>
<dbReference type="RefSeq" id="WP_278281645.1">
    <property type="nucleotide sequence ID" value="NZ_LZZM01000154.1"/>
</dbReference>
<name>A0A1S8THA5_9CLOT</name>
<dbReference type="EMBL" id="LZZM01000154">
    <property type="protein sequence ID" value="OOM77163.1"/>
    <property type="molecule type" value="Genomic_DNA"/>
</dbReference>
<gene>
    <name evidence="1" type="ORF">CLPUN_24780</name>
</gene>
<protein>
    <submittedName>
        <fullName evidence="1">Uncharacterized protein</fullName>
    </submittedName>
</protein>
<keyword evidence="2" id="KW-1185">Reference proteome</keyword>
<sequence>MDRFNREITQRRINKNTVEITEVIRKNGSIIRKNVTKIRA</sequence>
<comment type="caution">
    <text evidence="1">The sequence shown here is derived from an EMBL/GenBank/DDBJ whole genome shotgun (WGS) entry which is preliminary data.</text>
</comment>
<dbReference type="Proteomes" id="UP000190890">
    <property type="component" value="Unassembled WGS sequence"/>
</dbReference>
<accession>A0A1S8THA5</accession>
<evidence type="ECO:0000313" key="2">
    <source>
        <dbReference type="Proteomes" id="UP000190890"/>
    </source>
</evidence>